<dbReference type="EMBL" id="CP002467">
    <property type="protein sequence ID" value="ADV83429.1"/>
    <property type="molecule type" value="Genomic_DNA"/>
</dbReference>
<dbReference type="Proteomes" id="UP000006844">
    <property type="component" value="Chromosome"/>
</dbReference>
<dbReference type="eggNOG" id="COG1475">
    <property type="taxonomic scope" value="Bacteria"/>
</dbReference>
<accession>E8V1U1</accession>
<sequence length="99" mass="11505">MRVFLRLLIHMDYSFLEEVASHLAKGDENAQQSDEEIVLMALEGTADEKLTSFAMTKAPQSERLFHVRKSWCRFIPHLLLSIREDTKMPRKVIRKNGGF</sequence>
<evidence type="ECO:0000313" key="2">
    <source>
        <dbReference type="Proteomes" id="UP000006844"/>
    </source>
</evidence>
<dbReference type="AlphaFoldDB" id="E8V1U1"/>
<dbReference type="RefSeq" id="WP_013569162.1">
    <property type="nucleotide sequence ID" value="NC_014963.1"/>
</dbReference>
<reference evidence="1 2" key="1">
    <citation type="journal article" date="2012" name="Stand. Genomic Sci.">
        <title>Complete genome sequence of Terriglobus saanensis type strain SP1PR4(T), an Acidobacteria from tundra soil.</title>
        <authorList>
            <person name="Rawat S.R."/>
            <person name="Mannisto M.K."/>
            <person name="Starovoytov V."/>
            <person name="Goodwin L."/>
            <person name="Nolan M."/>
            <person name="Hauser L."/>
            <person name="Land M."/>
            <person name="Davenport K.W."/>
            <person name="Woyke T."/>
            <person name="Haggblom M.M."/>
        </authorList>
    </citation>
    <scope>NUCLEOTIDE SEQUENCE</scope>
    <source>
        <strain evidence="2">ATCC BAA-1853 / DSM 23119 / SP1PR4</strain>
    </source>
</reference>
<name>E8V1U1_TERSS</name>
<dbReference type="STRING" id="401053.AciPR4_2652"/>
<evidence type="ECO:0000313" key="1">
    <source>
        <dbReference type="EMBL" id="ADV83429.1"/>
    </source>
</evidence>
<organism evidence="1 2">
    <name type="scientific">Terriglobus saanensis (strain ATCC BAA-1853 / DSM 23119 / SP1PR4)</name>
    <dbReference type="NCBI Taxonomy" id="401053"/>
    <lineage>
        <taxon>Bacteria</taxon>
        <taxon>Pseudomonadati</taxon>
        <taxon>Acidobacteriota</taxon>
        <taxon>Terriglobia</taxon>
        <taxon>Terriglobales</taxon>
        <taxon>Acidobacteriaceae</taxon>
        <taxon>Terriglobus</taxon>
    </lineage>
</organism>
<gene>
    <name evidence="1" type="ordered locus">AciPR4_2652</name>
</gene>
<proteinExistence type="predicted"/>
<dbReference type="OrthoDB" id="123092at2"/>
<protein>
    <submittedName>
        <fullName evidence="1">Uncharacterized protein</fullName>
    </submittedName>
</protein>
<dbReference type="KEGG" id="tsa:AciPR4_2652"/>
<dbReference type="HOGENOM" id="CLU_2319151_0_0_0"/>
<keyword evidence="2" id="KW-1185">Reference proteome</keyword>